<protein>
    <recommendedName>
        <fullName evidence="5">Ribosome-binding protein 1</fullName>
    </recommendedName>
</protein>
<feature type="coiled-coil region" evidence="1">
    <location>
        <begin position="333"/>
        <end position="413"/>
    </location>
</feature>
<dbReference type="Gene3D" id="1.10.287.1490">
    <property type="match status" value="1"/>
</dbReference>
<feature type="region of interest" description="Disordered" evidence="2">
    <location>
        <begin position="52"/>
        <end position="103"/>
    </location>
</feature>
<evidence type="ECO:0000313" key="4">
    <source>
        <dbReference type="Proteomes" id="UP000037069"/>
    </source>
</evidence>
<feature type="coiled-coil region" evidence="1">
    <location>
        <begin position="454"/>
        <end position="767"/>
    </location>
</feature>
<dbReference type="OrthoDB" id="5875463at2759"/>
<evidence type="ECO:0000313" key="3">
    <source>
        <dbReference type="EMBL" id="KNC28132.1"/>
    </source>
</evidence>
<feature type="compositionally biased region" description="Low complexity" evidence="2">
    <location>
        <begin position="846"/>
        <end position="897"/>
    </location>
</feature>
<proteinExistence type="predicted"/>
<feature type="compositionally biased region" description="Polar residues" evidence="2">
    <location>
        <begin position="218"/>
        <end position="230"/>
    </location>
</feature>
<accession>A0A0L0C7A4</accession>
<dbReference type="AlphaFoldDB" id="A0A0L0C7A4"/>
<dbReference type="GO" id="GO:0005789">
    <property type="term" value="C:endoplasmic reticulum membrane"/>
    <property type="evidence" value="ECO:0007669"/>
    <property type="project" value="TreeGrafter"/>
</dbReference>
<keyword evidence="4" id="KW-1185">Reference proteome</keyword>
<feature type="region of interest" description="Disordered" evidence="2">
    <location>
        <begin position="846"/>
        <end position="903"/>
    </location>
</feature>
<reference evidence="3 4" key="1">
    <citation type="journal article" date="2015" name="Nat. Commun.">
        <title>Lucilia cuprina genome unlocks parasitic fly biology to underpin future interventions.</title>
        <authorList>
            <person name="Anstead C.A."/>
            <person name="Korhonen P.K."/>
            <person name="Young N.D."/>
            <person name="Hall R.S."/>
            <person name="Jex A.R."/>
            <person name="Murali S.C."/>
            <person name="Hughes D.S."/>
            <person name="Lee S.F."/>
            <person name="Perry T."/>
            <person name="Stroehlein A.J."/>
            <person name="Ansell B.R."/>
            <person name="Breugelmans B."/>
            <person name="Hofmann A."/>
            <person name="Qu J."/>
            <person name="Dugan S."/>
            <person name="Lee S.L."/>
            <person name="Chao H."/>
            <person name="Dinh H."/>
            <person name="Han Y."/>
            <person name="Doddapaneni H.V."/>
            <person name="Worley K.C."/>
            <person name="Muzny D.M."/>
            <person name="Ioannidis P."/>
            <person name="Waterhouse R.M."/>
            <person name="Zdobnov E.M."/>
            <person name="James P.J."/>
            <person name="Bagnall N.H."/>
            <person name="Kotze A.C."/>
            <person name="Gibbs R.A."/>
            <person name="Richards S."/>
            <person name="Batterham P."/>
            <person name="Gasser R.B."/>
        </authorList>
    </citation>
    <scope>NUCLEOTIDE SEQUENCE [LARGE SCALE GENOMIC DNA]</scope>
    <source>
        <strain evidence="3 4">LS</strain>
        <tissue evidence="3">Full body</tissue>
    </source>
</reference>
<dbReference type="STRING" id="7375.A0A0L0C7A4"/>
<evidence type="ECO:0008006" key="5">
    <source>
        <dbReference type="Google" id="ProtNLM"/>
    </source>
</evidence>
<gene>
    <name evidence="3" type="ORF">FF38_04375</name>
</gene>
<organism evidence="3 4">
    <name type="scientific">Lucilia cuprina</name>
    <name type="common">Green bottle fly</name>
    <name type="synonym">Australian sheep blowfly</name>
    <dbReference type="NCBI Taxonomy" id="7375"/>
    <lineage>
        <taxon>Eukaryota</taxon>
        <taxon>Metazoa</taxon>
        <taxon>Ecdysozoa</taxon>
        <taxon>Arthropoda</taxon>
        <taxon>Hexapoda</taxon>
        <taxon>Insecta</taxon>
        <taxon>Pterygota</taxon>
        <taxon>Neoptera</taxon>
        <taxon>Endopterygota</taxon>
        <taxon>Diptera</taxon>
        <taxon>Brachycera</taxon>
        <taxon>Muscomorpha</taxon>
        <taxon>Oestroidea</taxon>
        <taxon>Calliphoridae</taxon>
        <taxon>Luciliinae</taxon>
        <taxon>Lucilia</taxon>
    </lineage>
</organism>
<keyword evidence="1" id="KW-0175">Coiled coil</keyword>
<dbReference type="PANTHER" id="PTHR18939">
    <property type="entry name" value="RIBOSOME BINDING PROTEIN-1"/>
    <property type="match status" value="1"/>
</dbReference>
<feature type="region of interest" description="Disordered" evidence="2">
    <location>
        <begin position="247"/>
        <end position="272"/>
    </location>
</feature>
<evidence type="ECO:0000256" key="1">
    <source>
        <dbReference type="SAM" id="Coils"/>
    </source>
</evidence>
<dbReference type="OMA" id="HWRGIVD"/>
<dbReference type="EMBL" id="JRES01000819">
    <property type="protein sequence ID" value="KNC28132.1"/>
    <property type="molecule type" value="Genomic_DNA"/>
</dbReference>
<comment type="caution">
    <text evidence="3">The sequence shown here is derived from an EMBL/GenBank/DDBJ whole genome shotgun (WGS) entry which is preliminary data.</text>
</comment>
<feature type="region of interest" description="Disordered" evidence="2">
    <location>
        <begin position="194"/>
        <end position="230"/>
    </location>
</feature>
<sequence>MDLHILIVIACVFLASLGSLLFINKFLRRKTFEEIVAEKKAMTEKIYGKDKASFKKPKKQSLKKELKREKKQRQREQVTTTEQEDSDVHSEQASVDDEPHGLSKTHVEFEPDPEVVTYNNQTISRRSSNAEKENINKQNKGKKDKKIGAKSGILIHKNDQNIVKETAAAAEITIAQPSNHFDVKVPKDAVELKKVEKREEKSQQQNKKDKNGKKSDNRQATNVENNVQSPTEVVAAPVVIKEMKQLDEKVRQSSPKNTQQKNKQQNKKQKDLKDAVVGLEKLSESDTVGVSLLMNLFRRAELNRSEIQILIDYLLNRQQDMPSTHSEWSDDICQKLKRQLEEKEKALAEEQEASIGIQAKLRELRSEINTERANMSITIKSFVEKIQTKDQDIALLEQKIKTLNDNLSLERQQFQAKLMHEKQSGSQELMTKIQMMQNDNALKEKCIADLTCMVNASRQAVEESQQKNEIIQNQAQQIRTLEQQRDELEQVSNNRIFELEKAKQLENELNDAQVEIRNLQNALESIRSDFNQKNIEFETMKNELTMVRNKGLMEKQQEISALQAKNAELTQQLLNIANQTQEQSKEHSGLQTTIETLKKQLAEKEQQLLESQTTNSQIQQQLSSVETASKKQAAEHAELQKIVETLKNDVSSKTQQLQNTEKQAETQQELQKLVNSLKADIQKKEQQLQESVKQMQKHEDLQKLIDSLKADVSNKNQKLQDVEKETEKLNNREKELLQQLQEQKEKNNDLRTKNWKLVEALQNAEAKVSKQSPNAILVQQEKLLAASSKPVLGSGLVETGKDQKHMRDLLQRLCPEAVKACAGTALSVSFNQWVEQVLTTHVKQQQQQQQISSSHKSTQSNSLQSPSAPQNSHNNANSANGSRSNSSSVSTSPGGENTVSNNSELLKENSILRIRIDELTKLARKTENTLSDLMKQAEEQDEHWRNIMHSKDEQIRALQHSNGQGDI</sequence>
<dbReference type="PANTHER" id="PTHR18939:SF4">
    <property type="entry name" value="RIBOSOME-BINDING PROTEIN 1"/>
    <property type="match status" value="1"/>
</dbReference>
<feature type="compositionally biased region" description="Basic and acidic residues" evidence="2">
    <location>
        <begin position="194"/>
        <end position="217"/>
    </location>
</feature>
<dbReference type="Proteomes" id="UP000037069">
    <property type="component" value="Unassembled WGS sequence"/>
</dbReference>
<feature type="region of interest" description="Disordered" evidence="2">
    <location>
        <begin position="120"/>
        <end position="149"/>
    </location>
</feature>
<name>A0A0L0C7A4_LUCCU</name>
<evidence type="ECO:0000256" key="2">
    <source>
        <dbReference type="SAM" id="MobiDB-lite"/>
    </source>
</evidence>
<dbReference type="InterPro" id="IPR040248">
    <property type="entry name" value="RRBP1"/>
</dbReference>